<evidence type="ECO:0000256" key="1">
    <source>
        <dbReference type="SAM" id="SignalP"/>
    </source>
</evidence>
<feature type="chain" id="PRO_5047274813" description="Lipoprotein" evidence="1">
    <location>
        <begin position="21"/>
        <end position="265"/>
    </location>
</feature>
<dbReference type="Gene3D" id="2.50.20.20">
    <property type="match status" value="1"/>
</dbReference>
<evidence type="ECO:0000313" key="2">
    <source>
        <dbReference type="EMBL" id="WTP54229.1"/>
    </source>
</evidence>
<dbReference type="SUPFAM" id="SSF89392">
    <property type="entry name" value="Prokaryotic lipoproteins and lipoprotein localization factors"/>
    <property type="match status" value="1"/>
</dbReference>
<dbReference type="InterPro" id="IPR029046">
    <property type="entry name" value="LolA/LolB/LppX"/>
</dbReference>
<evidence type="ECO:0000313" key="3">
    <source>
        <dbReference type="Proteomes" id="UP001432166"/>
    </source>
</evidence>
<feature type="signal peptide" evidence="1">
    <location>
        <begin position="1"/>
        <end position="20"/>
    </location>
</feature>
<accession>A0ABZ1JRF0</accession>
<gene>
    <name evidence="2" type="ORF">OG288_41455</name>
</gene>
<evidence type="ECO:0008006" key="4">
    <source>
        <dbReference type="Google" id="ProtNLM"/>
    </source>
</evidence>
<name>A0ABZ1JRF0_9ACTN</name>
<dbReference type="Proteomes" id="UP001432166">
    <property type="component" value="Chromosome"/>
</dbReference>
<organism evidence="2 3">
    <name type="scientific">Streptomyces tauricus</name>
    <dbReference type="NCBI Taxonomy" id="68274"/>
    <lineage>
        <taxon>Bacteria</taxon>
        <taxon>Bacillati</taxon>
        <taxon>Actinomycetota</taxon>
        <taxon>Actinomycetes</taxon>
        <taxon>Kitasatosporales</taxon>
        <taxon>Streptomycetaceae</taxon>
        <taxon>Streptomyces</taxon>
        <taxon>Streptomyces aurantiacus group</taxon>
    </lineage>
</organism>
<protein>
    <recommendedName>
        <fullName evidence="4">Lipoprotein</fullName>
    </recommendedName>
</protein>
<keyword evidence="1" id="KW-0732">Signal</keyword>
<proteinExistence type="predicted"/>
<dbReference type="RefSeq" id="WP_328939647.1">
    <property type="nucleotide sequence ID" value="NZ_CP108133.1"/>
</dbReference>
<sequence length="265" mass="28204">MRHAHLLSTAVMLLCCTACSGGPGGGSGESAEETVDHGAVVRAAIARTSADSARVDETIEMRSTDSTTTYVFAIGGAFDLAGDRGRLTVNLEDSGMDPVEEVFVGDTVYVRGSRAVGEDTWAAADRSEALTRYFLRSPLNDPEHLLRQMKAMRQVSNEGEEQVNDAPAVHYRGTIDHATATLRMTAKTKQGLDEVREKLGDDVPVYADVWVDGKGRAVQVRLSYFGGMKAVTTLTLSDFGTPVKAGAPPADEVVPVTAGEDVLLA</sequence>
<dbReference type="EMBL" id="CP108133">
    <property type="protein sequence ID" value="WTP54229.1"/>
    <property type="molecule type" value="Genomic_DNA"/>
</dbReference>
<reference evidence="2" key="1">
    <citation type="submission" date="2022-10" db="EMBL/GenBank/DDBJ databases">
        <title>The complete genomes of actinobacterial strains from the NBC collection.</title>
        <authorList>
            <person name="Joergensen T.S."/>
            <person name="Alvarez Arevalo M."/>
            <person name="Sterndorff E.B."/>
            <person name="Faurdal D."/>
            <person name="Vuksanovic O."/>
            <person name="Mourched A.-S."/>
            <person name="Charusanti P."/>
            <person name="Shaw S."/>
            <person name="Blin K."/>
            <person name="Weber T."/>
        </authorList>
    </citation>
    <scope>NUCLEOTIDE SEQUENCE</scope>
    <source>
        <strain evidence="2">NBC_00189</strain>
    </source>
</reference>
<keyword evidence="3" id="KW-1185">Reference proteome</keyword>